<name>A0A1Y2HH58_9FUNG</name>
<dbReference type="Pfam" id="PF04934">
    <property type="entry name" value="Med6"/>
    <property type="match status" value="1"/>
</dbReference>
<evidence type="ECO:0000313" key="10">
    <source>
        <dbReference type="EMBL" id="ORZ33928.1"/>
    </source>
</evidence>
<evidence type="ECO:0000256" key="8">
    <source>
        <dbReference type="RuleBase" id="RU364143"/>
    </source>
</evidence>
<comment type="similarity">
    <text evidence="2 8">Belongs to the Mediator complex subunit 6 family.</text>
</comment>
<dbReference type="AlphaFoldDB" id="A0A1Y2HH58"/>
<organism evidence="10 11">
    <name type="scientific">Catenaria anguillulae PL171</name>
    <dbReference type="NCBI Taxonomy" id="765915"/>
    <lineage>
        <taxon>Eukaryota</taxon>
        <taxon>Fungi</taxon>
        <taxon>Fungi incertae sedis</taxon>
        <taxon>Blastocladiomycota</taxon>
        <taxon>Blastocladiomycetes</taxon>
        <taxon>Blastocladiales</taxon>
        <taxon>Catenariaceae</taxon>
        <taxon>Catenaria</taxon>
    </lineage>
</organism>
<dbReference type="Gene3D" id="3.10.450.580">
    <property type="entry name" value="Mediator complex, subunit Med6"/>
    <property type="match status" value="1"/>
</dbReference>
<dbReference type="PANTHER" id="PTHR13104">
    <property type="entry name" value="MED-6-RELATED"/>
    <property type="match status" value="1"/>
</dbReference>
<gene>
    <name evidence="8" type="primary">MED6</name>
    <name evidence="10" type="ORF">BCR44DRAFT_1186281</name>
</gene>
<feature type="region of interest" description="Disordered" evidence="9">
    <location>
        <begin position="220"/>
        <end position="251"/>
    </location>
</feature>
<sequence>MAHLAPSDPAAAAAAAAGLPPQEDRSDILFHDPVFTKSIGNFFSDPGLVLQYHRHSGSAVFYDPACIGEQVFMQTRYNNTVLDPSKMAGTSFDLAWADFQNQCFHIIKQYRYADPTRQPTSMAAYALCNEQLIQAPDLHTLITSRLSNGLSNLRTAYTKMQDLVKFTPAQGYVWELPENPNVKKAQNINVPPAMDPSAVPGGGDAKSVATHSVAGGAAVASSVKGSVAAEGRGKTAGARSKGKSKSKLTHETELNVLRDRLINIIDQTAQREHVVLDPIQTEPDTPAADVATARTDDAQPNTSAAPAGGSQPPMRKKKVKRDRAERDRESDAGGSLGGESTATEAEVVECGFGNWMTVIMESI</sequence>
<proteinExistence type="inferred from homology"/>
<dbReference type="GO" id="GO:0016592">
    <property type="term" value="C:mediator complex"/>
    <property type="evidence" value="ECO:0007669"/>
    <property type="project" value="InterPro"/>
</dbReference>
<dbReference type="EMBL" id="MCFL01000032">
    <property type="protein sequence ID" value="ORZ33928.1"/>
    <property type="molecule type" value="Genomic_DNA"/>
</dbReference>
<evidence type="ECO:0000256" key="2">
    <source>
        <dbReference type="ARBA" id="ARBA00007526"/>
    </source>
</evidence>
<dbReference type="InterPro" id="IPR007018">
    <property type="entry name" value="Mediator_Med6"/>
</dbReference>
<feature type="compositionally biased region" description="Basic and acidic residues" evidence="9">
    <location>
        <begin position="322"/>
        <end position="331"/>
    </location>
</feature>
<dbReference type="OrthoDB" id="344220at2759"/>
<evidence type="ECO:0000256" key="4">
    <source>
        <dbReference type="ARBA" id="ARBA00023015"/>
    </source>
</evidence>
<evidence type="ECO:0000256" key="7">
    <source>
        <dbReference type="ARBA" id="ARBA00031259"/>
    </source>
</evidence>
<evidence type="ECO:0000256" key="1">
    <source>
        <dbReference type="ARBA" id="ARBA00004123"/>
    </source>
</evidence>
<comment type="caution">
    <text evidence="10">The sequence shown here is derived from an EMBL/GenBank/DDBJ whole genome shotgun (WGS) entry which is preliminary data.</text>
</comment>
<comment type="subcellular location">
    <subcellularLocation>
        <location evidence="1 8">Nucleus</location>
    </subcellularLocation>
</comment>
<feature type="region of interest" description="Disordered" evidence="9">
    <location>
        <begin position="294"/>
        <end position="344"/>
    </location>
</feature>
<evidence type="ECO:0000256" key="3">
    <source>
        <dbReference type="ARBA" id="ARBA00020634"/>
    </source>
</evidence>
<comment type="function">
    <text evidence="8">Component of the Mediator complex, a coactivator involved in the regulated transcription of nearly all RNA polymerase II-dependent genes. Mediator functions as a bridge to convey information from gene-specific regulatory proteins to the basal RNA polymerase II transcription machinery. Mediator is recruited to promoters by direct interactions with regulatory proteins and serves as a scaffold for the assembly of a functional preinitiation complex with RNA polymerase II and the general transcription factors.</text>
</comment>
<protein>
    <recommendedName>
        <fullName evidence="3 8">Mediator of RNA polymerase II transcription subunit 6</fullName>
    </recommendedName>
    <alternativeName>
        <fullName evidence="7 8">Mediator complex subunit 6</fullName>
    </alternativeName>
</protein>
<evidence type="ECO:0000256" key="9">
    <source>
        <dbReference type="SAM" id="MobiDB-lite"/>
    </source>
</evidence>
<dbReference type="STRING" id="765915.A0A1Y2HH58"/>
<reference evidence="10 11" key="1">
    <citation type="submission" date="2016-07" db="EMBL/GenBank/DDBJ databases">
        <title>Pervasive Adenine N6-methylation of Active Genes in Fungi.</title>
        <authorList>
            <consortium name="DOE Joint Genome Institute"/>
            <person name="Mondo S.J."/>
            <person name="Dannebaum R.O."/>
            <person name="Kuo R.C."/>
            <person name="Labutti K."/>
            <person name="Haridas S."/>
            <person name="Kuo A."/>
            <person name="Salamov A."/>
            <person name="Ahrendt S.R."/>
            <person name="Lipzen A."/>
            <person name="Sullivan W."/>
            <person name="Andreopoulos W.B."/>
            <person name="Clum A."/>
            <person name="Lindquist E."/>
            <person name="Daum C."/>
            <person name="Ramamoorthy G.K."/>
            <person name="Gryganskyi A."/>
            <person name="Culley D."/>
            <person name="Magnuson J.K."/>
            <person name="James T.Y."/>
            <person name="O'Malley M.A."/>
            <person name="Stajich J.E."/>
            <person name="Spatafora J.W."/>
            <person name="Visel A."/>
            <person name="Grigoriev I.V."/>
        </authorList>
    </citation>
    <scope>NUCLEOTIDE SEQUENCE [LARGE SCALE GENOMIC DNA]</scope>
    <source>
        <strain evidence="10 11">PL171</strain>
    </source>
</reference>
<dbReference type="GO" id="GO:0006357">
    <property type="term" value="P:regulation of transcription by RNA polymerase II"/>
    <property type="evidence" value="ECO:0007669"/>
    <property type="project" value="InterPro"/>
</dbReference>
<keyword evidence="8" id="KW-0010">Activator</keyword>
<keyword evidence="5 8" id="KW-0804">Transcription</keyword>
<keyword evidence="6 8" id="KW-0539">Nucleus</keyword>
<dbReference type="GO" id="GO:0003712">
    <property type="term" value="F:transcription coregulator activity"/>
    <property type="evidence" value="ECO:0007669"/>
    <property type="project" value="InterPro"/>
</dbReference>
<keyword evidence="4 8" id="KW-0805">Transcription regulation</keyword>
<evidence type="ECO:0000256" key="5">
    <source>
        <dbReference type="ARBA" id="ARBA00023163"/>
    </source>
</evidence>
<evidence type="ECO:0000313" key="11">
    <source>
        <dbReference type="Proteomes" id="UP000193411"/>
    </source>
</evidence>
<feature type="compositionally biased region" description="Low complexity" evidence="9">
    <location>
        <begin position="220"/>
        <end position="239"/>
    </location>
</feature>
<dbReference type="Proteomes" id="UP000193411">
    <property type="component" value="Unassembled WGS sequence"/>
</dbReference>
<accession>A0A1Y2HH58</accession>
<comment type="subunit">
    <text evidence="8">Component of the Mediator complex.</text>
</comment>
<keyword evidence="11" id="KW-1185">Reference proteome</keyword>
<dbReference type="InterPro" id="IPR038566">
    <property type="entry name" value="Mediator_Med6_sf"/>
</dbReference>
<evidence type="ECO:0000256" key="6">
    <source>
        <dbReference type="ARBA" id="ARBA00023242"/>
    </source>
</evidence>